<comment type="caution">
    <text evidence="7">The sequence shown here is derived from an EMBL/GenBank/DDBJ whole genome shotgun (WGS) entry which is preliminary data.</text>
</comment>
<dbReference type="GO" id="GO:0008194">
    <property type="term" value="F:UDP-glycosyltransferase activity"/>
    <property type="evidence" value="ECO:0007669"/>
    <property type="project" value="InterPro"/>
</dbReference>
<gene>
    <name evidence="7" type="ORF">SHERM_02598</name>
</gene>
<dbReference type="SUPFAM" id="SSF53756">
    <property type="entry name" value="UDP-Glycosyltransferase/glycogen phosphorylase"/>
    <property type="match status" value="1"/>
</dbReference>
<dbReference type="FunFam" id="3.40.50.2000:FF:000060">
    <property type="entry name" value="Glycosyltransferase"/>
    <property type="match status" value="1"/>
</dbReference>
<keyword evidence="3 4" id="KW-0808">Transferase</keyword>
<evidence type="ECO:0000313" key="8">
    <source>
        <dbReference type="Proteomes" id="UP001153555"/>
    </source>
</evidence>
<dbReference type="PROSITE" id="PS00375">
    <property type="entry name" value="UDPGT"/>
    <property type="match status" value="1"/>
</dbReference>
<dbReference type="GO" id="GO:0016138">
    <property type="term" value="P:glycoside biosynthetic process"/>
    <property type="evidence" value="ECO:0007669"/>
    <property type="project" value="UniProtKB-ARBA"/>
</dbReference>
<comment type="similarity">
    <text evidence="1 4">Belongs to the UDP-glycosyltransferase family.</text>
</comment>
<dbReference type="CDD" id="cd03784">
    <property type="entry name" value="GT1_Gtf-like"/>
    <property type="match status" value="1"/>
</dbReference>
<dbReference type="InterPro" id="IPR058980">
    <property type="entry name" value="Glyco_transf_N"/>
</dbReference>
<dbReference type="EMBL" id="CACSLK010028053">
    <property type="protein sequence ID" value="CAA0834788.1"/>
    <property type="molecule type" value="Genomic_DNA"/>
</dbReference>
<accession>A0A9N7NMU3</accession>
<evidence type="ECO:0000256" key="2">
    <source>
        <dbReference type="ARBA" id="ARBA00022676"/>
    </source>
</evidence>
<evidence type="ECO:0000256" key="5">
    <source>
        <dbReference type="RuleBase" id="RU362057"/>
    </source>
</evidence>
<proteinExistence type="inferred from homology"/>
<dbReference type="EC" id="2.4.1.-" evidence="5"/>
<feature type="domain" description="Glycosyltransferase N-terminal" evidence="6">
    <location>
        <begin position="9"/>
        <end position="248"/>
    </location>
</feature>
<name>A0A9N7NMU3_STRHE</name>
<dbReference type="Pfam" id="PF26168">
    <property type="entry name" value="Glyco_transf_N"/>
    <property type="match status" value="1"/>
</dbReference>
<keyword evidence="2 4" id="KW-0328">Glycosyltransferase</keyword>
<dbReference type="AlphaFoldDB" id="A0A9N7NMU3"/>
<keyword evidence="8" id="KW-1185">Reference proteome</keyword>
<dbReference type="InterPro" id="IPR035595">
    <property type="entry name" value="UDP_glycos_trans_CS"/>
</dbReference>
<evidence type="ECO:0000259" key="6">
    <source>
        <dbReference type="Pfam" id="PF26168"/>
    </source>
</evidence>
<evidence type="ECO:0000256" key="4">
    <source>
        <dbReference type="RuleBase" id="RU003718"/>
    </source>
</evidence>
<dbReference type="Gene3D" id="3.40.50.2000">
    <property type="entry name" value="Glycogen Phosphorylase B"/>
    <property type="match status" value="2"/>
</dbReference>
<dbReference type="Pfam" id="PF00201">
    <property type="entry name" value="UDPGT"/>
    <property type="match status" value="1"/>
</dbReference>
<reference evidence="7" key="1">
    <citation type="submission" date="2019-12" db="EMBL/GenBank/DDBJ databases">
        <authorList>
            <person name="Scholes J."/>
        </authorList>
    </citation>
    <scope>NUCLEOTIDE SEQUENCE</scope>
</reference>
<evidence type="ECO:0000313" key="7">
    <source>
        <dbReference type="EMBL" id="CAA0834788.1"/>
    </source>
</evidence>
<organism evidence="7 8">
    <name type="scientific">Striga hermonthica</name>
    <name type="common">Purple witchweed</name>
    <name type="synonym">Buchnera hermonthica</name>
    <dbReference type="NCBI Taxonomy" id="68872"/>
    <lineage>
        <taxon>Eukaryota</taxon>
        <taxon>Viridiplantae</taxon>
        <taxon>Streptophyta</taxon>
        <taxon>Embryophyta</taxon>
        <taxon>Tracheophyta</taxon>
        <taxon>Spermatophyta</taxon>
        <taxon>Magnoliopsida</taxon>
        <taxon>eudicotyledons</taxon>
        <taxon>Gunneridae</taxon>
        <taxon>Pentapetalae</taxon>
        <taxon>asterids</taxon>
        <taxon>lamiids</taxon>
        <taxon>Lamiales</taxon>
        <taxon>Orobanchaceae</taxon>
        <taxon>Buchnereae</taxon>
        <taxon>Striga</taxon>
    </lineage>
</organism>
<protein>
    <recommendedName>
        <fullName evidence="5">Glycosyltransferase</fullName>
        <ecNumber evidence="5">2.4.1.-</ecNumber>
    </recommendedName>
</protein>
<evidence type="ECO:0000256" key="3">
    <source>
        <dbReference type="ARBA" id="ARBA00022679"/>
    </source>
</evidence>
<dbReference type="PANTHER" id="PTHR48044:SF82">
    <property type="entry name" value="GLYCOSYLTRANSFERASE"/>
    <property type="match status" value="1"/>
</dbReference>
<sequence>MVAKRSISTILMFPYIAHGHVFPFFELAKKLSKKNFHIYFCSTSVNLDSVRQHLENLPSNDGCEINTLSIELVELRLPAPPELPPIYHTTKNVPPHLMQTLKAAFHASSSIFSDILAMLNPDLLIFDLLQPWSARLATSKDIPSVYFLTSGSAGLSFDHHLFSYGKFDNFPFLPSICLKDYELKASIESAKEFPQDVALADDEDGFMFGVFRLSHDIVIAKTCRAIESKYMDYLSSLCRKKIVPTGPLVTVPDSISEPIIEWLDMKEPSSTLYISFGSESYLSGDQMRQLAKGLELARVDFIWVVRSPVGMEDHPADNELPEGFVERSTVTRRGMILRDWAPQAEILAHPSVGGFVSHCGWSSVIESIYFGVPVLGVPLKYDQPLNCRLVVEAGVGVEVGRGENGEFDGEKVARAIEEVVFGGEGFRVRVRELSKKMRMEEDEGDEVADELRKLIIRSNMKSSAAV</sequence>
<dbReference type="PANTHER" id="PTHR48044">
    <property type="entry name" value="GLYCOSYLTRANSFERASE"/>
    <property type="match status" value="1"/>
</dbReference>
<dbReference type="OrthoDB" id="5835829at2759"/>
<dbReference type="Proteomes" id="UP001153555">
    <property type="component" value="Unassembled WGS sequence"/>
</dbReference>
<dbReference type="InterPro" id="IPR002213">
    <property type="entry name" value="UDP_glucos_trans"/>
</dbReference>
<evidence type="ECO:0000256" key="1">
    <source>
        <dbReference type="ARBA" id="ARBA00009995"/>
    </source>
</evidence>